<dbReference type="KEGG" id="abac:LuPra_04721"/>
<dbReference type="Proteomes" id="UP000076079">
    <property type="component" value="Chromosome"/>
</dbReference>
<sequence>MQLLVTCLVDHFSPDTAEAVVRVLEREGVEVVVPEDQTCCGQPACNAGARADAVAMAKHTIAVLERDPSPVVIPSGSCTDMLVHQAPALLAGEPEWAERARTVAARTYEFTQFVVDVLGVTDLPCTASGTLAYHACCHGLRGVGIDAQPRRLLEHVSGARVVPLPEHDTCCGFGGLFAIKMPDISGAMLERKCRQIAAAGADTIVVTDVSCAMHMQGGLDRQAQAVRVRHIADILAGGTA</sequence>
<name>A0A143PSW3_LUTPR</name>
<dbReference type="PATRIC" id="fig|1813736.3.peg.4978"/>
<dbReference type="PANTHER" id="PTHR30296">
    <property type="entry name" value="UNCHARACTERIZED PROTEIN YKGE"/>
    <property type="match status" value="1"/>
</dbReference>
<reference evidence="3" key="2">
    <citation type="submission" date="2016-04" db="EMBL/GenBank/DDBJ databases">
        <title>First Complete Genome Sequence of a Subdivision 6 Acidobacterium.</title>
        <authorList>
            <person name="Huang S."/>
            <person name="Vieira S."/>
            <person name="Bunk B."/>
            <person name="Riedel T."/>
            <person name="Sproeer C."/>
            <person name="Overmann J."/>
        </authorList>
    </citation>
    <scope>NUCLEOTIDE SEQUENCE [LARGE SCALE GENOMIC DNA]</scope>
    <source>
        <strain evidence="3">DSM 100886 HEG_-6_39</strain>
    </source>
</reference>
<dbReference type="GO" id="GO:0005829">
    <property type="term" value="C:cytosol"/>
    <property type="evidence" value="ECO:0007669"/>
    <property type="project" value="TreeGrafter"/>
</dbReference>
<dbReference type="GO" id="GO:0016491">
    <property type="term" value="F:oxidoreductase activity"/>
    <property type="evidence" value="ECO:0007669"/>
    <property type="project" value="UniProtKB-ARBA"/>
</dbReference>
<proteinExistence type="predicted"/>
<evidence type="ECO:0000259" key="1">
    <source>
        <dbReference type="Pfam" id="PF02754"/>
    </source>
</evidence>
<reference evidence="2 3" key="1">
    <citation type="journal article" date="2016" name="Genome Announc.">
        <title>First Complete Genome Sequence of a Subdivision 6 Acidobacterium Strain.</title>
        <authorList>
            <person name="Huang S."/>
            <person name="Vieira S."/>
            <person name="Bunk B."/>
            <person name="Riedel T."/>
            <person name="Sproer C."/>
            <person name="Overmann J."/>
        </authorList>
    </citation>
    <scope>NUCLEOTIDE SEQUENCE [LARGE SCALE GENOMIC DNA]</scope>
    <source>
        <strain evidence="3">DSM 100886 HEG_-6_39</strain>
    </source>
</reference>
<evidence type="ECO:0000313" key="2">
    <source>
        <dbReference type="EMBL" id="AMY11471.1"/>
    </source>
</evidence>
<dbReference type="STRING" id="1855912.LuPra_04721"/>
<feature type="domain" description="Cysteine-rich" evidence="1">
    <location>
        <begin position="132"/>
        <end position="215"/>
    </location>
</feature>
<dbReference type="InterPro" id="IPR004017">
    <property type="entry name" value="Cys_rich_dom"/>
</dbReference>
<dbReference type="Pfam" id="PF02754">
    <property type="entry name" value="CCG"/>
    <property type="match status" value="2"/>
</dbReference>
<gene>
    <name evidence="2" type="primary">lutA_2</name>
    <name evidence="2" type="ORF">LuPra_04721</name>
</gene>
<dbReference type="AlphaFoldDB" id="A0A143PSW3"/>
<accession>A0A143PSW3</accession>
<evidence type="ECO:0000313" key="3">
    <source>
        <dbReference type="Proteomes" id="UP000076079"/>
    </source>
</evidence>
<keyword evidence="3" id="KW-1185">Reference proteome</keyword>
<feature type="domain" description="Cysteine-rich" evidence="1">
    <location>
        <begin position="4"/>
        <end position="82"/>
    </location>
</feature>
<organism evidence="2 3">
    <name type="scientific">Luteitalea pratensis</name>
    <dbReference type="NCBI Taxonomy" id="1855912"/>
    <lineage>
        <taxon>Bacteria</taxon>
        <taxon>Pseudomonadati</taxon>
        <taxon>Acidobacteriota</taxon>
        <taxon>Vicinamibacteria</taxon>
        <taxon>Vicinamibacterales</taxon>
        <taxon>Vicinamibacteraceae</taxon>
        <taxon>Luteitalea</taxon>
    </lineage>
</organism>
<protein>
    <submittedName>
        <fullName evidence="2">Lactate utilization protein A</fullName>
    </submittedName>
</protein>
<dbReference type="PANTHER" id="PTHR30296:SF0">
    <property type="entry name" value="LACTATE UTILIZATION PROTEIN A"/>
    <property type="match status" value="1"/>
</dbReference>
<dbReference type="EMBL" id="CP015136">
    <property type="protein sequence ID" value="AMY11471.1"/>
    <property type="molecule type" value="Genomic_DNA"/>
</dbReference>